<dbReference type="Proteomes" id="UP000650833">
    <property type="component" value="Unassembled WGS sequence"/>
</dbReference>
<evidence type="ECO:0000256" key="5">
    <source>
        <dbReference type="ARBA" id="ARBA00022801"/>
    </source>
</evidence>
<evidence type="ECO:0000256" key="4">
    <source>
        <dbReference type="ARBA" id="ARBA00022741"/>
    </source>
</evidence>
<dbReference type="OrthoDB" id="5553750at2759"/>
<evidence type="ECO:0000313" key="13">
    <source>
        <dbReference type="EMBL" id="KAG2209565.1"/>
    </source>
</evidence>
<comment type="caution">
    <text evidence="13">The sequence shown here is derived from an EMBL/GenBank/DDBJ whole genome shotgun (WGS) entry which is preliminary data.</text>
</comment>
<evidence type="ECO:0000256" key="8">
    <source>
        <dbReference type="ARBA" id="ARBA00034811"/>
    </source>
</evidence>
<dbReference type="InterPro" id="IPR056995">
    <property type="entry name" value="PEX6_4th_dom"/>
</dbReference>
<dbReference type="SUPFAM" id="SSF52540">
    <property type="entry name" value="P-loop containing nucleoside triphosphate hydrolases"/>
    <property type="match status" value="2"/>
</dbReference>
<dbReference type="InterPro" id="IPR003593">
    <property type="entry name" value="AAA+_ATPase"/>
</dbReference>
<comment type="subcellular location">
    <subcellularLocation>
        <location evidence="1">Membrane</location>
    </subcellularLocation>
</comment>
<name>A0A8H7RFT9_9FUNG</name>
<comment type="similarity">
    <text evidence="2">Belongs to the AAA ATPase family.</text>
</comment>
<accession>A0A8H7RFT9</accession>
<evidence type="ECO:0000256" key="1">
    <source>
        <dbReference type="ARBA" id="ARBA00004370"/>
    </source>
</evidence>
<dbReference type="GO" id="GO:0005778">
    <property type="term" value="C:peroxisomal membrane"/>
    <property type="evidence" value="ECO:0007669"/>
    <property type="project" value="TreeGrafter"/>
</dbReference>
<gene>
    <name evidence="13" type="ORF">INT46_002815</name>
</gene>
<reference evidence="13" key="1">
    <citation type="submission" date="2020-12" db="EMBL/GenBank/DDBJ databases">
        <title>Metabolic potential, ecology and presence of endohyphal bacteria is reflected in genomic diversity of Mucoromycotina.</title>
        <authorList>
            <person name="Muszewska A."/>
            <person name="Okrasinska A."/>
            <person name="Steczkiewicz K."/>
            <person name="Drgas O."/>
            <person name="Orlowska M."/>
            <person name="Perlinska-Lenart U."/>
            <person name="Aleksandrzak-Piekarczyk T."/>
            <person name="Szatraj K."/>
            <person name="Zielenkiewicz U."/>
            <person name="Pilsyk S."/>
            <person name="Malc E."/>
            <person name="Mieczkowski P."/>
            <person name="Kruszewska J.S."/>
            <person name="Biernat P."/>
            <person name="Pawlowska J."/>
        </authorList>
    </citation>
    <scope>NUCLEOTIDE SEQUENCE</scope>
    <source>
        <strain evidence="13">CBS 226.32</strain>
    </source>
</reference>
<dbReference type="GO" id="GO:0016558">
    <property type="term" value="P:protein import into peroxisome matrix"/>
    <property type="evidence" value="ECO:0007669"/>
    <property type="project" value="TreeGrafter"/>
</dbReference>
<evidence type="ECO:0000256" key="2">
    <source>
        <dbReference type="ARBA" id="ARBA00006914"/>
    </source>
</evidence>
<dbReference type="SMART" id="SM00382">
    <property type="entry name" value="AAA"/>
    <property type="match status" value="2"/>
</dbReference>
<dbReference type="Pfam" id="PF23315">
    <property type="entry name" value="PEX6_4th"/>
    <property type="match status" value="1"/>
</dbReference>
<evidence type="ECO:0000256" key="10">
    <source>
        <dbReference type="ARBA" id="ARBA00048778"/>
    </source>
</evidence>
<feature type="region of interest" description="Disordered" evidence="11">
    <location>
        <begin position="99"/>
        <end position="120"/>
    </location>
</feature>
<evidence type="ECO:0000313" key="14">
    <source>
        <dbReference type="Proteomes" id="UP000650833"/>
    </source>
</evidence>
<keyword evidence="14" id="KW-1185">Reference proteome</keyword>
<keyword evidence="3" id="KW-0962">Peroxisome biogenesis</keyword>
<dbReference type="InterPro" id="IPR050168">
    <property type="entry name" value="AAA_ATPase_domain"/>
</dbReference>
<feature type="compositionally biased region" description="Acidic residues" evidence="11">
    <location>
        <begin position="102"/>
        <end position="115"/>
    </location>
</feature>
<organism evidence="13 14">
    <name type="scientific">Mucor plumbeus</name>
    <dbReference type="NCBI Taxonomy" id="97098"/>
    <lineage>
        <taxon>Eukaryota</taxon>
        <taxon>Fungi</taxon>
        <taxon>Fungi incertae sedis</taxon>
        <taxon>Mucoromycota</taxon>
        <taxon>Mucoromycotina</taxon>
        <taxon>Mucoromycetes</taxon>
        <taxon>Mucorales</taxon>
        <taxon>Mucorineae</taxon>
        <taxon>Mucoraceae</taxon>
        <taxon>Mucor</taxon>
    </lineage>
</organism>
<feature type="domain" description="AAA+ ATPase" evidence="12">
    <location>
        <begin position="818"/>
        <end position="962"/>
    </location>
</feature>
<dbReference type="PANTHER" id="PTHR23077:SF9">
    <property type="entry name" value="PEROXISOMAL ATPASE PEX6"/>
    <property type="match status" value="1"/>
</dbReference>
<keyword evidence="5" id="KW-0378">Hydrolase</keyword>
<dbReference type="PANTHER" id="PTHR23077">
    <property type="entry name" value="AAA-FAMILY ATPASE"/>
    <property type="match status" value="1"/>
</dbReference>
<dbReference type="PROSITE" id="PS00674">
    <property type="entry name" value="AAA"/>
    <property type="match status" value="1"/>
</dbReference>
<keyword evidence="7" id="KW-0472">Membrane</keyword>
<dbReference type="GO" id="GO:0005829">
    <property type="term" value="C:cytosol"/>
    <property type="evidence" value="ECO:0007669"/>
    <property type="project" value="TreeGrafter"/>
</dbReference>
<dbReference type="Gene3D" id="1.10.8.60">
    <property type="match status" value="2"/>
</dbReference>
<dbReference type="InterPro" id="IPR047533">
    <property type="entry name" value="RecA-like_PEX6_r2"/>
</dbReference>
<dbReference type="FunFam" id="3.40.50.300:FF:000109">
    <property type="entry name" value="Peroxisomal biogenesis factor 6"/>
    <property type="match status" value="1"/>
</dbReference>
<dbReference type="InterPro" id="IPR027417">
    <property type="entry name" value="P-loop_NTPase"/>
</dbReference>
<comment type="catalytic activity">
    <reaction evidence="10">
        <text>ATP + H2O = ADP + phosphate + H(+)</text>
        <dbReference type="Rhea" id="RHEA:13065"/>
        <dbReference type="ChEBI" id="CHEBI:15377"/>
        <dbReference type="ChEBI" id="CHEBI:15378"/>
        <dbReference type="ChEBI" id="CHEBI:30616"/>
        <dbReference type="ChEBI" id="CHEBI:43474"/>
        <dbReference type="ChEBI" id="CHEBI:456216"/>
    </reaction>
    <physiologicalReaction direction="left-to-right" evidence="10">
        <dbReference type="Rhea" id="RHEA:13066"/>
    </physiologicalReaction>
</comment>
<dbReference type="CDD" id="cd19527">
    <property type="entry name" value="RecA-like_PEX6_r2"/>
    <property type="match status" value="1"/>
</dbReference>
<proteinExistence type="inferred from homology"/>
<evidence type="ECO:0000256" key="9">
    <source>
        <dbReference type="ARBA" id="ARBA00034920"/>
    </source>
</evidence>
<dbReference type="AlphaFoldDB" id="A0A8H7RFT9"/>
<feature type="compositionally biased region" description="Basic residues" evidence="11">
    <location>
        <begin position="1141"/>
        <end position="1153"/>
    </location>
</feature>
<dbReference type="FunFam" id="1.10.8.60:FF:000039">
    <property type="entry name" value="peroxisome biogenesis factor 6"/>
    <property type="match status" value="1"/>
</dbReference>
<keyword evidence="6" id="KW-0067">ATP-binding</keyword>
<dbReference type="GO" id="GO:0016887">
    <property type="term" value="F:ATP hydrolysis activity"/>
    <property type="evidence" value="ECO:0007669"/>
    <property type="project" value="InterPro"/>
</dbReference>
<dbReference type="InterPro" id="IPR003959">
    <property type="entry name" value="ATPase_AAA_core"/>
</dbReference>
<dbReference type="Gene3D" id="3.40.50.300">
    <property type="entry name" value="P-loop containing nucleotide triphosphate hydrolases"/>
    <property type="match status" value="2"/>
</dbReference>
<evidence type="ECO:0000256" key="3">
    <source>
        <dbReference type="ARBA" id="ARBA00022593"/>
    </source>
</evidence>
<dbReference type="GO" id="GO:0005524">
    <property type="term" value="F:ATP binding"/>
    <property type="evidence" value="ECO:0007669"/>
    <property type="project" value="UniProtKB-KW"/>
</dbReference>
<feature type="domain" description="AAA+ ATPase" evidence="12">
    <location>
        <begin position="523"/>
        <end position="662"/>
    </location>
</feature>
<evidence type="ECO:0000256" key="6">
    <source>
        <dbReference type="ARBA" id="ARBA00022840"/>
    </source>
</evidence>
<dbReference type="Pfam" id="PF00004">
    <property type="entry name" value="AAA"/>
    <property type="match status" value="2"/>
</dbReference>
<evidence type="ECO:0000259" key="12">
    <source>
        <dbReference type="SMART" id="SM00382"/>
    </source>
</evidence>
<protein>
    <recommendedName>
        <fullName evidence="8">Peroxisomal ATPase PEX6</fullName>
    </recommendedName>
    <alternativeName>
        <fullName evidence="9">Peroxin-6</fullName>
    </alternativeName>
</protein>
<feature type="region of interest" description="Disordered" evidence="11">
    <location>
        <begin position="1130"/>
        <end position="1153"/>
    </location>
</feature>
<keyword evidence="4" id="KW-0547">Nucleotide-binding</keyword>
<dbReference type="EMBL" id="JAEPRC010000094">
    <property type="protein sequence ID" value="KAG2209565.1"/>
    <property type="molecule type" value="Genomic_DNA"/>
</dbReference>
<evidence type="ECO:0000256" key="11">
    <source>
        <dbReference type="SAM" id="MobiDB-lite"/>
    </source>
</evidence>
<evidence type="ECO:0000256" key="7">
    <source>
        <dbReference type="ARBA" id="ARBA00023136"/>
    </source>
</evidence>
<dbReference type="InterPro" id="IPR003960">
    <property type="entry name" value="ATPase_AAA_CS"/>
</dbReference>
<sequence length="1153" mass="126370">MPVYSTANLVLVSGNEDQFVKVSNDLWANIIPVNYTEDFITVSVSVPSLAASSPVFESKKSSLSSFLAHCKPTKQGEGKNVLYASSQLIKTIYGQDALSRLDEDDEDDEDEETEKEESSTSIVEIKFVELIELDELIIGALNQHSYEFAQKDQEALIQLFIKEPKSIIRSSGQYHFDNGLAYEVLMTNPVQQGYIVASDRTRVLTVDMSDSINMNSLETTATTSVSSVFNMLNSTTTPNIAEPKEFNVKILQKKWPESRLYPSPNSINDDETRVYVDVKDLAQCGVFSGEWVLVSGNDPKKSRLCRVFGVDDITGTHTIYLPPVLYFNLDLPLPPAPMDDVKVTITKVNLPPIDGPPIAQAVSIARIASPASMDKTLQSAFLESLKQWFEAKERIVCKGDVIAICLNEDNARLKPQDDDLDAPAVHTKPTALAYFKVTRLDQGEDVDSTVHPSYYGSGRRIVPSKTQMIQTGIEYSRVPVGPISHYYNFSKKLPLNRSKTPAYDQLHELVSSSLHPLGRDFELSCNALFHGPRGGGKTTLVKEVAEDLGVHLFEFSVYDIISDTDAKTEVHLKAKFDKAAALAPCVVLLKHMEGLAKKSAVVESGQEPLLATVLQECIQNVNAAHATTGYPVMVIATTGDIDTLPSSVLSCFRHEISINAPDEKARMQILINLLHDSPLAPDISLSNLATQTAALVAKDLVDLVARAGVLSLQRIDRSIHRIIDNDDNGEESSYASIPDASAVTTQDIQAAGIVLTAADFDSALGEARASYSDSIGAPKIPSVTWDDVGGMAHVKDDILDTIQLPLEHPELFGAGLKKRSGILLYGPPGTGKTLLAKAIATSCSLNFFSVKGPELLNMYIGESEANVRRVFQRARDAKPCVIFFDELDSVAPKRGEKGDSGGVMDRIVSQLLAELDGMGEGSEEAGAGDVFVIGATNRPDLLDPALLRPGRFDKLLYLGVSQDHESQLRIIEALTRKFRLHPDLDLRRVADRCPFHYTGADFYALCSDAMLKAMTRVADSIETKVKKLNEENRPDLPNPLTAQYYLSHLVTPDEIVVQAEEVDFVKALEELIPSVSATELAHYSKVREKFEKVEDDDNTKEENAQGAAAAAAAAAAAVETEIERALLEAKQKEEDQVKTAMKNRKRKGKQRAE</sequence>